<proteinExistence type="predicted"/>
<dbReference type="Proteomes" id="UP000515733">
    <property type="component" value="Chromosome"/>
</dbReference>
<protein>
    <recommendedName>
        <fullName evidence="3">Type II secretion system protein GspC N-terminal domain-containing protein</fullName>
    </recommendedName>
</protein>
<evidence type="ECO:0000313" key="1">
    <source>
        <dbReference type="EMBL" id="CAB1370836.1"/>
    </source>
</evidence>
<gene>
    <name evidence="1" type="ORF">DENOEST_3682</name>
</gene>
<dbReference type="EMBL" id="LR778301">
    <property type="protein sequence ID" value="CAB1370836.1"/>
    <property type="molecule type" value="Genomic_DNA"/>
</dbReference>
<reference evidence="1 2" key="1">
    <citation type="submission" date="2020-03" db="EMBL/GenBank/DDBJ databases">
        <authorList>
            <consortium name="Genoscope - CEA"/>
            <person name="William W."/>
        </authorList>
    </citation>
    <scope>NUCLEOTIDE SEQUENCE [LARGE SCALE GENOMIC DNA]</scope>
    <source>
        <strain evidence="2">DSM 16959</strain>
    </source>
</reference>
<dbReference type="KEGG" id="doe:DENOEST_3682"/>
<accession>A0A6S6YE09</accession>
<organism evidence="1 2">
    <name type="scientific">Denitratisoma oestradiolicum</name>
    <dbReference type="NCBI Taxonomy" id="311182"/>
    <lineage>
        <taxon>Bacteria</taxon>
        <taxon>Pseudomonadati</taxon>
        <taxon>Pseudomonadota</taxon>
        <taxon>Betaproteobacteria</taxon>
        <taxon>Nitrosomonadales</taxon>
        <taxon>Sterolibacteriaceae</taxon>
        <taxon>Denitratisoma</taxon>
    </lineage>
</organism>
<evidence type="ECO:0000313" key="2">
    <source>
        <dbReference type="Proteomes" id="UP000515733"/>
    </source>
</evidence>
<evidence type="ECO:0008006" key="3">
    <source>
        <dbReference type="Google" id="ProtNLM"/>
    </source>
</evidence>
<sequence>MQKKLPHLLRKVSYPALALTFALATGGLAAHWGWRFFGPRGMAPLPELTASANVDLATASRLFGGPLASSSPNAERLHISGWLIGAKGGFAILTLPDGRQAPATVGHEVLPGLKVEAVDQDGLLLRQGQQQRRIAPPEGSKPPSLTTAP</sequence>
<dbReference type="AlphaFoldDB" id="A0A6S6YE09"/>
<keyword evidence="2" id="KW-1185">Reference proteome</keyword>
<name>A0A6S6YE09_9PROT</name>
<dbReference type="RefSeq" id="WP_145771951.1">
    <property type="nucleotide sequence ID" value="NZ_LR778301.1"/>
</dbReference>